<reference evidence="7 8" key="1">
    <citation type="journal article" date="2014" name="Genome Biol. Evol.">
        <title>The secreted proteins of Achlya hypogyna and Thraustotheca clavata identify the ancestral oomycete secretome and reveal gene acquisitions by horizontal gene transfer.</title>
        <authorList>
            <person name="Misner I."/>
            <person name="Blouin N."/>
            <person name="Leonard G."/>
            <person name="Richards T.A."/>
            <person name="Lane C.E."/>
        </authorList>
    </citation>
    <scope>NUCLEOTIDE SEQUENCE [LARGE SCALE GENOMIC DNA]</scope>
    <source>
        <strain evidence="7 8">ATCC 34112</strain>
    </source>
</reference>
<dbReference type="InterPro" id="IPR018936">
    <property type="entry name" value="PI3/4_kinase_CS"/>
</dbReference>
<keyword evidence="4 7" id="KW-0418">Kinase</keyword>
<dbReference type="STRING" id="74557.A0A1W0A6Z4"/>
<dbReference type="GO" id="GO:0005737">
    <property type="term" value="C:cytoplasm"/>
    <property type="evidence" value="ECO:0007669"/>
    <property type="project" value="TreeGrafter"/>
</dbReference>
<dbReference type="GO" id="GO:0048015">
    <property type="term" value="P:phosphatidylinositol-mediated signaling"/>
    <property type="evidence" value="ECO:0007669"/>
    <property type="project" value="TreeGrafter"/>
</dbReference>
<dbReference type="PROSITE" id="PS00916">
    <property type="entry name" value="PI3_4_KINASE_2"/>
    <property type="match status" value="1"/>
</dbReference>
<dbReference type="GO" id="GO:0046854">
    <property type="term" value="P:phosphatidylinositol phosphate biosynthetic process"/>
    <property type="evidence" value="ECO:0007669"/>
    <property type="project" value="InterPro"/>
</dbReference>
<evidence type="ECO:0000256" key="5">
    <source>
        <dbReference type="SAM" id="MobiDB-lite"/>
    </source>
</evidence>
<dbReference type="Proteomes" id="UP000243217">
    <property type="component" value="Unassembled WGS sequence"/>
</dbReference>
<dbReference type="Gene3D" id="1.10.1070.11">
    <property type="entry name" value="Phosphatidylinositol 3-/4-kinase, catalytic domain"/>
    <property type="match status" value="1"/>
</dbReference>
<dbReference type="SMART" id="SM00146">
    <property type="entry name" value="PI3Kc"/>
    <property type="match status" value="1"/>
</dbReference>
<comment type="catalytic activity">
    <reaction evidence="1">
        <text>a 1,2-diacyl-sn-glycero-3-phospho-(1D-myo-inositol) + ATP = a 1,2-diacyl-sn-glycero-3-phospho-(1D-myo-inositol 4-phosphate) + ADP + H(+)</text>
        <dbReference type="Rhea" id="RHEA:19877"/>
        <dbReference type="ChEBI" id="CHEBI:15378"/>
        <dbReference type="ChEBI" id="CHEBI:30616"/>
        <dbReference type="ChEBI" id="CHEBI:57880"/>
        <dbReference type="ChEBI" id="CHEBI:58178"/>
        <dbReference type="ChEBI" id="CHEBI:456216"/>
        <dbReference type="EC" id="2.7.1.67"/>
    </reaction>
</comment>
<evidence type="ECO:0000256" key="2">
    <source>
        <dbReference type="ARBA" id="ARBA00012169"/>
    </source>
</evidence>
<gene>
    <name evidence="7" type="ORF">THRCLA_01877</name>
</gene>
<evidence type="ECO:0000256" key="3">
    <source>
        <dbReference type="ARBA" id="ARBA00022679"/>
    </source>
</evidence>
<dbReference type="FunFam" id="1.10.1070.11:FF:000016">
    <property type="entry name" value="PIK1p Phosphatidylinositol 4-kinase"/>
    <property type="match status" value="1"/>
</dbReference>
<dbReference type="EC" id="2.7.1.67" evidence="2"/>
<sequence length="907" mass="101985">MVASSSSDEPSGLAPDEYAYKGYLTLQFHDSEQQSTVFCWLHRSGTLTWMNQANAIQVLECQLAFIDDKDFFHERFFISTPQGTLVTCYTKCKADRDGWILALQLVLEKRTTLSAGPDDWKTSAEQQKIADALCEGLREWTTIVQEQAKDSMGIFKETRHWNRLGLKEKKAFTELEDYMNSPHVDVCSLVVGLYQYTKAPYLFVTTLAQLAVCVELNLEAVAMYWPQILHWGFAHLHTCQSLAMQLFYASFLSAVGRRSTVLAIKAHWECIAARVDAARIQDFDAYVSAALMQFSASLSSVEPDTATTAMVDAIFGSAEMTNVKDQAARTRTYQQLLDQLLHTSRSLLEQSRSCLFGEWLGAIDDVPIVSSKIDALCNGRYQFLHPFPRTILVETRRLSTENLRDMILPGEMDDDLIDLNEILADTSLDTPVAPPVHVFWDTVHLINSLIVASQNFKLQFTNGAERKAQLPSVLERLSRTLPKEAILPLSIEDEERRWVISIIEKEGTVFSTKARAPTMVYFETAALQVQRKRVCRSVDDEFYGLGGSFLLNAYLADMGVQTSISSPPPSGRSHSQSQPESTDPSLHADCPVAIKLLEENNNVLVSVVLNDDHSIVSKKESFAEKKQRLQEESSNSSVFGWDVVPVIAKSFDDMRQEVFVMQMMHLFVKCFQHLEEHIVLRPYAIMCCGEDCGLMEVLIDSSSISDVKKANPNMSLPDIFKLRYGEPNSVAYLEAQDNFIRSMAGYSLFCYVLQLKDRHNGNIMLHMDGSILHIDFGFAFGIAPGGHFSFERAPFKLMEEMVNVMGGMDSPGFALYKRLLCDGLIALSHSAPQIMALVGITSKSSAFPCFVGQNIPLLMRRLKERLCIGMTEADVRLTAQRLIDQSCNSLRTRLYDRYQLHSNGYAC</sequence>
<dbReference type="EMBL" id="JNBS01000379">
    <property type="protein sequence ID" value="OQS06057.1"/>
    <property type="molecule type" value="Genomic_DNA"/>
</dbReference>
<protein>
    <recommendedName>
        <fullName evidence="2">1-phosphatidylinositol 4-kinase</fullName>
        <ecNumber evidence="2">2.7.1.67</ecNumber>
    </recommendedName>
</protein>
<dbReference type="InterPro" id="IPR011009">
    <property type="entry name" value="Kinase-like_dom_sf"/>
</dbReference>
<evidence type="ECO:0000256" key="1">
    <source>
        <dbReference type="ARBA" id="ARBA00001686"/>
    </source>
</evidence>
<dbReference type="AlphaFoldDB" id="A0A1W0A6Z4"/>
<name>A0A1W0A6Z4_9STRA</name>
<dbReference type="Gene3D" id="3.30.1010.10">
    <property type="entry name" value="Phosphatidylinositol 3-kinase Catalytic Subunit, Chain A, domain 4"/>
    <property type="match status" value="1"/>
</dbReference>
<evidence type="ECO:0000259" key="6">
    <source>
        <dbReference type="PROSITE" id="PS50290"/>
    </source>
</evidence>
<evidence type="ECO:0000256" key="4">
    <source>
        <dbReference type="ARBA" id="ARBA00022777"/>
    </source>
</evidence>
<comment type="caution">
    <text evidence="7">The sequence shown here is derived from an EMBL/GenBank/DDBJ whole genome shotgun (WGS) entry which is preliminary data.</text>
</comment>
<evidence type="ECO:0000313" key="7">
    <source>
        <dbReference type="EMBL" id="OQS06057.1"/>
    </source>
</evidence>
<proteinExistence type="predicted"/>
<dbReference type="OrthoDB" id="10264149at2759"/>
<dbReference type="Pfam" id="PF00454">
    <property type="entry name" value="PI3_PI4_kinase"/>
    <property type="match status" value="1"/>
</dbReference>
<dbReference type="GO" id="GO:0016020">
    <property type="term" value="C:membrane"/>
    <property type="evidence" value="ECO:0007669"/>
    <property type="project" value="TreeGrafter"/>
</dbReference>
<dbReference type="InterPro" id="IPR000403">
    <property type="entry name" value="PI3/4_kinase_cat_dom"/>
</dbReference>
<dbReference type="PANTHER" id="PTHR10048:SF22">
    <property type="entry name" value="PHOSPHATIDYLINOSITOL 4-KINASE BETA"/>
    <property type="match status" value="1"/>
</dbReference>
<feature type="region of interest" description="Disordered" evidence="5">
    <location>
        <begin position="562"/>
        <end position="585"/>
    </location>
</feature>
<organism evidence="7 8">
    <name type="scientific">Thraustotheca clavata</name>
    <dbReference type="NCBI Taxonomy" id="74557"/>
    <lineage>
        <taxon>Eukaryota</taxon>
        <taxon>Sar</taxon>
        <taxon>Stramenopiles</taxon>
        <taxon>Oomycota</taxon>
        <taxon>Saprolegniomycetes</taxon>
        <taxon>Saprolegniales</taxon>
        <taxon>Achlyaceae</taxon>
        <taxon>Thraustotheca</taxon>
    </lineage>
</organism>
<dbReference type="GO" id="GO:0004430">
    <property type="term" value="F:1-phosphatidylinositol 4-kinase activity"/>
    <property type="evidence" value="ECO:0007669"/>
    <property type="project" value="UniProtKB-EC"/>
</dbReference>
<keyword evidence="3" id="KW-0808">Transferase</keyword>
<dbReference type="PANTHER" id="PTHR10048">
    <property type="entry name" value="PHOSPHATIDYLINOSITOL KINASE"/>
    <property type="match status" value="1"/>
</dbReference>
<dbReference type="InterPro" id="IPR015433">
    <property type="entry name" value="PI3/4_kinase"/>
</dbReference>
<dbReference type="PROSITE" id="PS50290">
    <property type="entry name" value="PI3_4_KINASE_3"/>
    <property type="match status" value="1"/>
</dbReference>
<dbReference type="SUPFAM" id="SSF56112">
    <property type="entry name" value="Protein kinase-like (PK-like)"/>
    <property type="match status" value="1"/>
</dbReference>
<dbReference type="InterPro" id="IPR036940">
    <property type="entry name" value="PI3/4_kinase_cat_sf"/>
</dbReference>
<dbReference type="PROSITE" id="PS00915">
    <property type="entry name" value="PI3_4_KINASE_1"/>
    <property type="match status" value="1"/>
</dbReference>
<keyword evidence="8" id="KW-1185">Reference proteome</keyword>
<feature type="compositionally biased region" description="Polar residues" evidence="5">
    <location>
        <begin position="572"/>
        <end position="584"/>
    </location>
</feature>
<evidence type="ECO:0000313" key="8">
    <source>
        <dbReference type="Proteomes" id="UP000243217"/>
    </source>
</evidence>
<accession>A0A1W0A6Z4</accession>
<feature type="domain" description="PI3K/PI4K catalytic" evidence="6">
    <location>
        <begin position="623"/>
        <end position="891"/>
    </location>
</feature>
<dbReference type="SUPFAM" id="SSF50729">
    <property type="entry name" value="PH domain-like"/>
    <property type="match status" value="1"/>
</dbReference>